<dbReference type="InterPro" id="IPR008902">
    <property type="entry name" value="Rhamnosid_concanavalin"/>
</dbReference>
<protein>
    <recommendedName>
        <fullName evidence="2">alpha-L-rhamnosidase</fullName>
        <ecNumber evidence="2">3.2.1.40</ecNumber>
    </recommendedName>
</protein>
<dbReference type="Pfam" id="PF17390">
    <property type="entry name" value="Bac_rhamnosid_C"/>
    <property type="match status" value="1"/>
</dbReference>
<evidence type="ECO:0000313" key="9">
    <source>
        <dbReference type="Proteomes" id="UP001204798"/>
    </source>
</evidence>
<evidence type="ECO:0000259" key="7">
    <source>
        <dbReference type="Pfam" id="PF17390"/>
    </source>
</evidence>
<dbReference type="Pfam" id="PF08531">
    <property type="entry name" value="Bac_rhamnosid_N"/>
    <property type="match status" value="1"/>
</dbReference>
<dbReference type="InterPro" id="IPR013783">
    <property type="entry name" value="Ig-like_fold"/>
</dbReference>
<dbReference type="InterPro" id="IPR012341">
    <property type="entry name" value="6hp_glycosidase-like_sf"/>
</dbReference>
<name>A0ABT2ERP3_9BACT</name>
<evidence type="ECO:0000259" key="6">
    <source>
        <dbReference type="Pfam" id="PF17389"/>
    </source>
</evidence>
<keyword evidence="9" id="KW-1185">Reference proteome</keyword>
<dbReference type="GO" id="GO:0030596">
    <property type="term" value="F:alpha-L-rhamnosidase activity"/>
    <property type="evidence" value="ECO:0007669"/>
    <property type="project" value="UniProtKB-EC"/>
</dbReference>
<dbReference type="Pfam" id="PF17389">
    <property type="entry name" value="Bac_rhamnosid6H"/>
    <property type="match status" value="1"/>
</dbReference>
<dbReference type="EC" id="3.2.1.40" evidence="2"/>
<dbReference type="SUPFAM" id="SSF49785">
    <property type="entry name" value="Galactose-binding domain-like"/>
    <property type="match status" value="2"/>
</dbReference>
<dbReference type="Gene3D" id="2.60.420.10">
    <property type="entry name" value="Maltose phosphorylase, domain 3"/>
    <property type="match status" value="1"/>
</dbReference>
<sequence>MKVWSLVVSLLVTGGIAMAGLRVTNLRCEYRVNPLGIDVLQPRLSWVVEATNPDERGQRQTAYQILVASSRENLDKNIGDLWDTGKVDSDETLIVYAGKPLQSETECWWKVRVWDKDGNPSEWSEPARWTMGLLDSSDWKGKWIGYDEPAPWEERLLHFAGCRWIWTTEGQPRQQAPVGTRYFRRTFSLPSDRKIVRARILMTADNQFVLFVNGVEVARSDGKEFAWQRPQVADVTTHLRSGKNVLAVAVTNEGGPAGLLGKLVVEFESGEPLIVITNRQWKWAQSEQTGWQQPDFDDSRWQEAREVGDFGIPPWGSVSPQTVYVPPLPFLRKTFTVDKTVKQAMVYVAALGTCEVRLNGQRVTEDYFVPGWSDFRKRVYYRTYEVTNLLRQGKNALGVILHDEWYSGYQGGWGQRNKFGGEPRVLLQLHIDFTDGSRQIIVTDETWKANYGPILEADNYMGETYDARRELVGWDTPDYDDSEWKPVAVTEQVPLQLTAHPGPPIRKVMELPAKTVREVKSGVYIFDLGQNMVGVVRLKVRNAPPGTKIVLRYGEVLEPDGTLHTANLRGARATDTYICKGGDEEVWEPRFTYHGFRYVEVTGYPGTPPLDAITGIVLHSDVPMVGEFECSHPLVNRLVENIRWGLRGNYFEVPTDCPQRDERQGWTGDAQIFARTATYLADINAFMTKWLIDLNDSQREDGAYPDVAPATGAGFGTPAWGDAGIIIPYTLWRMTGDKQFITRHYENMRRYIDYLVNNSKDYLRPDIGYGDWVPAGPATPKDVLATAYFAYVVKLMAEMADAIGRKEDAEQYRQLFAKIREAFIKAYVQPDGRIKGDTQTCYALALDIDLLPDELKPKALEYLVADIEKRGWHLATGFVGTKHLMLVLSNFGRSDVAYRLLLQETYPSWLYMVRMGATTIWERWNSIQPDGSIHEPGMNSFNHYAFGCVGEWLFRFVAGIEELEPGFKRIRIKPHLDGLDFVRANYRSIRGLIAVEWRKEGEQVHLNVTIPANTTALVYVPTKNAESVSESGKPVAQSEGIRFVGTENGYAVFEVTSGTYRFTAPLSK</sequence>
<dbReference type="PANTHER" id="PTHR33307:SF6">
    <property type="entry name" value="ALPHA-RHAMNOSIDASE (EUROFUNG)-RELATED"/>
    <property type="match status" value="1"/>
</dbReference>
<dbReference type="InterPro" id="IPR016007">
    <property type="entry name" value="Alpha_rhamnosid"/>
</dbReference>
<evidence type="ECO:0000259" key="4">
    <source>
        <dbReference type="Pfam" id="PF05592"/>
    </source>
</evidence>
<dbReference type="Proteomes" id="UP001204798">
    <property type="component" value="Unassembled WGS sequence"/>
</dbReference>
<dbReference type="Pfam" id="PF05592">
    <property type="entry name" value="Bac_rhamnosid"/>
    <property type="match status" value="1"/>
</dbReference>
<feature type="domain" description="Alpha-L-rhamnosidase C-terminal" evidence="7">
    <location>
        <begin position="959"/>
        <end position="1032"/>
    </location>
</feature>
<dbReference type="RefSeq" id="WP_259100530.1">
    <property type="nucleotide sequence ID" value="NZ_CP130454.1"/>
</dbReference>
<accession>A0ABT2ERP3</accession>
<evidence type="ECO:0000256" key="1">
    <source>
        <dbReference type="ARBA" id="ARBA00001445"/>
    </source>
</evidence>
<dbReference type="SUPFAM" id="SSF48208">
    <property type="entry name" value="Six-hairpin glycosidases"/>
    <property type="match status" value="1"/>
</dbReference>
<dbReference type="InterPro" id="IPR035398">
    <property type="entry name" value="Bac_rhamnosid_C"/>
</dbReference>
<dbReference type="Gene3D" id="1.50.10.10">
    <property type="match status" value="1"/>
</dbReference>
<evidence type="ECO:0000256" key="3">
    <source>
        <dbReference type="ARBA" id="ARBA00022801"/>
    </source>
</evidence>
<feature type="domain" description="Alpha-L-rhamnosidase six-hairpin glycosidase" evidence="6">
    <location>
        <begin position="624"/>
        <end position="957"/>
    </location>
</feature>
<dbReference type="InterPro" id="IPR013737">
    <property type="entry name" value="Bac_rhamnosid_N"/>
</dbReference>
<dbReference type="InterPro" id="IPR035396">
    <property type="entry name" value="Bac_rhamnosid6H"/>
</dbReference>
<gene>
    <name evidence="8" type="ORF">M2350_003078</name>
</gene>
<keyword evidence="3 8" id="KW-0378">Hydrolase</keyword>
<dbReference type="Gene3D" id="2.60.40.10">
    <property type="entry name" value="Immunoglobulins"/>
    <property type="match status" value="1"/>
</dbReference>
<dbReference type="Pfam" id="PF25788">
    <property type="entry name" value="Ig_Rha78A_N"/>
    <property type="match status" value="1"/>
</dbReference>
<proteinExistence type="predicted"/>
<evidence type="ECO:0000313" key="8">
    <source>
        <dbReference type="EMBL" id="MCS3920643.1"/>
    </source>
</evidence>
<dbReference type="PANTHER" id="PTHR33307">
    <property type="entry name" value="ALPHA-RHAMNOSIDASE (EUROFUNG)"/>
    <property type="match status" value="1"/>
</dbReference>
<dbReference type="EMBL" id="JANUCP010000006">
    <property type="protein sequence ID" value="MCS3920643.1"/>
    <property type="molecule type" value="Genomic_DNA"/>
</dbReference>
<dbReference type="PIRSF" id="PIRSF010631">
    <property type="entry name" value="A-rhamnsds"/>
    <property type="match status" value="1"/>
</dbReference>
<comment type="catalytic activity">
    <reaction evidence="1">
        <text>Hydrolysis of terminal non-reducing alpha-L-rhamnose residues in alpha-L-rhamnosides.</text>
        <dbReference type="EC" id="3.2.1.40"/>
    </reaction>
</comment>
<dbReference type="Gene3D" id="2.60.120.260">
    <property type="entry name" value="Galactose-binding domain-like"/>
    <property type="match status" value="3"/>
</dbReference>
<dbReference type="InterPro" id="IPR008979">
    <property type="entry name" value="Galactose-bd-like_sf"/>
</dbReference>
<reference evidence="8 9" key="1">
    <citation type="submission" date="2022-08" db="EMBL/GenBank/DDBJ databases">
        <title>Bacterial and archaeal communities from various locations to study Microbial Dark Matter (Phase II).</title>
        <authorList>
            <person name="Stepanauskas R."/>
        </authorList>
    </citation>
    <scope>NUCLEOTIDE SEQUENCE [LARGE SCALE GENOMIC DNA]</scope>
    <source>
        <strain evidence="8 9">PD1</strain>
    </source>
</reference>
<feature type="domain" description="Alpha-L-rhamnosidase concanavalin-like" evidence="4">
    <location>
        <begin position="518"/>
        <end position="619"/>
    </location>
</feature>
<comment type="caution">
    <text evidence="8">The sequence shown here is derived from an EMBL/GenBank/DDBJ whole genome shotgun (WGS) entry which is preliminary data.</text>
</comment>
<evidence type="ECO:0000256" key="2">
    <source>
        <dbReference type="ARBA" id="ARBA00012652"/>
    </source>
</evidence>
<dbReference type="InterPro" id="IPR008928">
    <property type="entry name" value="6-hairpin_glycosidase_sf"/>
</dbReference>
<organism evidence="8 9">
    <name type="scientific">Candidatus Fervidibacter sacchari</name>
    <dbReference type="NCBI Taxonomy" id="1448929"/>
    <lineage>
        <taxon>Bacteria</taxon>
        <taxon>Candidatus Fervidibacterota</taxon>
        <taxon>Candidatus Fervidibacter</taxon>
    </lineage>
</organism>
<evidence type="ECO:0000259" key="5">
    <source>
        <dbReference type="Pfam" id="PF08531"/>
    </source>
</evidence>
<feature type="domain" description="Bacterial alpha-L-rhamnosidase N-terminal" evidence="5">
    <location>
        <begin position="339"/>
        <end position="508"/>
    </location>
</feature>
<keyword evidence="8" id="KW-0326">Glycosidase</keyword>